<evidence type="ECO:0000256" key="4">
    <source>
        <dbReference type="ARBA" id="ARBA00023295"/>
    </source>
</evidence>
<sequence length="623" mass="69570">MESRTILYNSVNQFYRIKNGYSGLSCTRYSAKVKKILLLLFFLNILSGISALRAQRLSRDLDVVLLTNQVGYLPEATKTVLTKGTEKRNFEVVEVTTGQVAYQGTLVPQPGDFGNYLTADFSKLIKEGRYYLRADTLRSFPFSISREVYQTPINMVIGYFSLQRCGASSTGYLTPCHVDDGIRFDNGKHQDVSGGWHDASDLRKWVSATIYGVMGLARTYELQEPAYQKAILEELRWGNQYFLKMQEPLGYVMDFIGGDLKKHSDNNRWTDNKIASGGTPINLVTPNAGTSKQLMLVAANHDDRIIQTQPVDMMAQYNFITSEALMARITEKIDPTYAKKCLEAAKKCYDWSLKSGRDSSVANAGAALQATIEMYKTTKQATYQKRAVELARQLSKMQAKSSAKEVSGFFYTALASQEPYKNIWNGPQAFIGLSDLVQLFPKDKDVALWKGMIKNYAENYLLLLAGKNSFNIVPWGLYDKKDPGGDRKAGKYWYRYFMEPEQEWWVGINSNLASAGVGLVKAAVVLKDDRMKAIAQKQLDWILGSNPFSSSTMAGVGYNHPPHFGGSSFLPNTPVLPGAVLNGLGGDHSDMPVTGKGDWQISEYWTPMVAYTLWLMAELSAGN</sequence>
<evidence type="ECO:0000313" key="10">
    <source>
        <dbReference type="Proteomes" id="UP000514509"/>
    </source>
</evidence>
<evidence type="ECO:0000256" key="1">
    <source>
        <dbReference type="ARBA" id="ARBA00007072"/>
    </source>
</evidence>
<dbReference type="EMBL" id="CP055153">
    <property type="protein sequence ID" value="QMU26859.1"/>
    <property type="molecule type" value="Genomic_DNA"/>
</dbReference>
<dbReference type="Gene3D" id="2.60.40.10">
    <property type="entry name" value="Immunoglobulins"/>
    <property type="match status" value="1"/>
</dbReference>
<dbReference type="InterPro" id="IPR014756">
    <property type="entry name" value="Ig_E-set"/>
</dbReference>
<dbReference type="SUPFAM" id="SSF81296">
    <property type="entry name" value="E set domains"/>
    <property type="match status" value="1"/>
</dbReference>
<protein>
    <submittedName>
        <fullName evidence="9">Glycoside hydrolase family 9 protein</fullName>
    </submittedName>
</protein>
<gene>
    <name evidence="9" type="ORF">HUW48_01885</name>
</gene>
<dbReference type="KEGG" id="add:HUW48_01885"/>
<dbReference type="Pfam" id="PF02927">
    <property type="entry name" value="CelD_N"/>
    <property type="match status" value="1"/>
</dbReference>
<keyword evidence="4" id="KW-0326">Glycosidase</keyword>
<dbReference type="AlphaFoldDB" id="A0A7L7L342"/>
<reference evidence="9 10" key="2">
    <citation type="submission" date="2020-08" db="EMBL/GenBank/DDBJ databases">
        <title>Adhaeribacter dokdonensis sp. nov., isolated from the rhizosphere of Elymus tsukushiensis, a plant native to the Dokdo Islands, Republic of Korea.</title>
        <authorList>
            <person name="Ghim S.Y."/>
        </authorList>
    </citation>
    <scope>NUCLEOTIDE SEQUENCE [LARGE SCALE GENOMIC DNA]</scope>
    <source>
        <strain evidence="9 10">KUDC8001</strain>
    </source>
</reference>
<dbReference type="PANTHER" id="PTHR22298">
    <property type="entry name" value="ENDO-1,4-BETA-GLUCANASE"/>
    <property type="match status" value="1"/>
</dbReference>
<keyword evidence="5" id="KW-0624">Polysaccharide degradation</keyword>
<dbReference type="GO" id="GO:0000272">
    <property type="term" value="P:polysaccharide catabolic process"/>
    <property type="evidence" value="ECO:0007669"/>
    <property type="project" value="UniProtKB-KW"/>
</dbReference>
<dbReference type="InterPro" id="IPR004197">
    <property type="entry name" value="Cellulase_Ig-like"/>
</dbReference>
<evidence type="ECO:0000313" key="9">
    <source>
        <dbReference type="EMBL" id="QMU26859.1"/>
    </source>
</evidence>
<accession>A0A7L7L342</accession>
<evidence type="ECO:0000256" key="2">
    <source>
        <dbReference type="ARBA" id="ARBA00022801"/>
    </source>
</evidence>
<dbReference type="Proteomes" id="UP000514509">
    <property type="component" value="Chromosome"/>
</dbReference>
<dbReference type="Gene3D" id="1.50.10.10">
    <property type="match status" value="1"/>
</dbReference>
<keyword evidence="6" id="KW-0812">Transmembrane</keyword>
<reference evidence="9 10" key="1">
    <citation type="submission" date="2020-06" db="EMBL/GenBank/DDBJ databases">
        <authorList>
            <person name="Hwang Y.J."/>
        </authorList>
    </citation>
    <scope>NUCLEOTIDE SEQUENCE [LARGE SCALE GENOMIC DNA]</scope>
    <source>
        <strain evidence="9 10">KUDC8001</strain>
    </source>
</reference>
<dbReference type="RefSeq" id="WP_182414062.1">
    <property type="nucleotide sequence ID" value="NZ_CP055153.1"/>
</dbReference>
<dbReference type="InterPro" id="IPR012341">
    <property type="entry name" value="6hp_glycosidase-like_sf"/>
</dbReference>
<organism evidence="9 10">
    <name type="scientific">Adhaeribacter radiodurans</name>
    <dbReference type="NCBI Taxonomy" id="2745197"/>
    <lineage>
        <taxon>Bacteria</taxon>
        <taxon>Pseudomonadati</taxon>
        <taxon>Bacteroidota</taxon>
        <taxon>Cytophagia</taxon>
        <taxon>Cytophagales</taxon>
        <taxon>Hymenobacteraceae</taxon>
        <taxon>Adhaeribacter</taxon>
    </lineage>
</organism>
<keyword evidence="2 9" id="KW-0378">Hydrolase</keyword>
<feature type="domain" description="Glycoside hydrolase family 9" evidence="7">
    <location>
        <begin position="149"/>
        <end position="611"/>
    </location>
</feature>
<dbReference type="Pfam" id="PF00759">
    <property type="entry name" value="Glyco_hydro_9"/>
    <property type="match status" value="1"/>
</dbReference>
<evidence type="ECO:0000256" key="5">
    <source>
        <dbReference type="ARBA" id="ARBA00023326"/>
    </source>
</evidence>
<evidence type="ECO:0000259" key="8">
    <source>
        <dbReference type="Pfam" id="PF02927"/>
    </source>
</evidence>
<dbReference type="GO" id="GO:0008810">
    <property type="term" value="F:cellulase activity"/>
    <property type="evidence" value="ECO:0007669"/>
    <property type="project" value="InterPro"/>
</dbReference>
<name>A0A7L7L342_9BACT</name>
<dbReference type="CDD" id="cd02850">
    <property type="entry name" value="E_set_Cellulase_N"/>
    <property type="match status" value="1"/>
</dbReference>
<comment type="similarity">
    <text evidence="1">Belongs to the glycosyl hydrolase 9 (cellulase E) family.</text>
</comment>
<keyword evidence="6" id="KW-1133">Transmembrane helix</keyword>
<proteinExistence type="inferred from homology"/>
<evidence type="ECO:0000256" key="3">
    <source>
        <dbReference type="ARBA" id="ARBA00023277"/>
    </source>
</evidence>
<dbReference type="SUPFAM" id="SSF48208">
    <property type="entry name" value="Six-hairpin glycosidases"/>
    <property type="match status" value="1"/>
</dbReference>
<feature type="transmembrane region" description="Helical" evidence="6">
    <location>
        <begin position="36"/>
        <end position="54"/>
    </location>
</feature>
<evidence type="ECO:0000259" key="7">
    <source>
        <dbReference type="Pfam" id="PF00759"/>
    </source>
</evidence>
<dbReference type="InterPro" id="IPR013783">
    <property type="entry name" value="Ig-like_fold"/>
</dbReference>
<keyword evidence="6" id="KW-0472">Membrane</keyword>
<keyword evidence="10" id="KW-1185">Reference proteome</keyword>
<keyword evidence="3" id="KW-0119">Carbohydrate metabolism</keyword>
<dbReference type="InterPro" id="IPR008928">
    <property type="entry name" value="6-hairpin_glycosidase_sf"/>
</dbReference>
<evidence type="ECO:0000256" key="6">
    <source>
        <dbReference type="SAM" id="Phobius"/>
    </source>
</evidence>
<feature type="domain" description="Cellulase Ig-like" evidence="8">
    <location>
        <begin position="68"/>
        <end position="138"/>
    </location>
</feature>
<dbReference type="InterPro" id="IPR001701">
    <property type="entry name" value="Glyco_hydro_9"/>
</dbReference>